<dbReference type="RefSeq" id="WP_161035799.1">
    <property type="nucleotide sequence ID" value="NZ_WWCL01000003.1"/>
</dbReference>
<organism evidence="4 5">
    <name type="scientific">Duganella fentianensis</name>
    <dbReference type="NCBI Taxonomy" id="2692177"/>
    <lineage>
        <taxon>Bacteria</taxon>
        <taxon>Pseudomonadati</taxon>
        <taxon>Pseudomonadota</taxon>
        <taxon>Betaproteobacteria</taxon>
        <taxon>Burkholderiales</taxon>
        <taxon>Oxalobacteraceae</taxon>
        <taxon>Telluria group</taxon>
        <taxon>Duganella</taxon>
    </lineage>
</organism>
<dbReference type="AlphaFoldDB" id="A0A845I328"/>
<feature type="signal peptide" evidence="3">
    <location>
        <begin position="1"/>
        <end position="25"/>
    </location>
</feature>
<dbReference type="GO" id="GO:0009252">
    <property type="term" value="P:peptidoglycan biosynthetic process"/>
    <property type="evidence" value="ECO:0007669"/>
    <property type="project" value="TreeGrafter"/>
</dbReference>
<comment type="caution">
    <text evidence="4">The sequence shown here is derived from an EMBL/GenBank/DDBJ whole genome shotgun (WGS) entry which is preliminary data.</text>
</comment>
<dbReference type="PANTHER" id="PTHR38038">
    <property type="entry name" value="PENICILLIN-BINDING PROTEIN ACTIVATOR LPOA"/>
    <property type="match status" value="1"/>
</dbReference>
<keyword evidence="5" id="KW-1185">Reference proteome</keyword>
<name>A0A845I328_9BURK</name>
<dbReference type="EMBL" id="WWCL01000003">
    <property type="protein sequence ID" value="MYN46225.1"/>
    <property type="molecule type" value="Genomic_DNA"/>
</dbReference>
<dbReference type="GO" id="GO:0030234">
    <property type="term" value="F:enzyme regulator activity"/>
    <property type="evidence" value="ECO:0007669"/>
    <property type="project" value="TreeGrafter"/>
</dbReference>
<dbReference type="Pfam" id="PF04348">
    <property type="entry name" value="LppC"/>
    <property type="match status" value="1"/>
</dbReference>
<reference evidence="4" key="1">
    <citation type="submission" date="2019-12" db="EMBL/GenBank/DDBJ databases">
        <title>Novel species isolated from a subtropical stream in China.</title>
        <authorList>
            <person name="Lu H."/>
        </authorList>
    </citation>
    <scope>NUCLEOTIDE SEQUENCE [LARGE SCALE GENOMIC DNA]</scope>
    <source>
        <strain evidence="4">FT93W</strain>
    </source>
</reference>
<dbReference type="Gene3D" id="3.40.50.2300">
    <property type="match status" value="2"/>
</dbReference>
<feature type="compositionally biased region" description="Low complexity" evidence="2">
    <location>
        <begin position="100"/>
        <end position="117"/>
    </location>
</feature>
<proteinExistence type="predicted"/>
<feature type="chain" id="PRO_5032336078" evidence="3">
    <location>
        <begin position="26"/>
        <end position="468"/>
    </location>
</feature>
<keyword evidence="1" id="KW-0472">Membrane</keyword>
<gene>
    <name evidence="4" type="ORF">GTP23_14330</name>
</gene>
<dbReference type="CDD" id="cd06339">
    <property type="entry name" value="PBP1_YraM_LppC_lipoprotein-like"/>
    <property type="match status" value="1"/>
</dbReference>
<evidence type="ECO:0000313" key="5">
    <source>
        <dbReference type="Proteomes" id="UP000444316"/>
    </source>
</evidence>
<dbReference type="GO" id="GO:0031241">
    <property type="term" value="C:periplasmic side of cell outer membrane"/>
    <property type="evidence" value="ECO:0007669"/>
    <property type="project" value="TreeGrafter"/>
</dbReference>
<dbReference type="SUPFAM" id="SSF53822">
    <property type="entry name" value="Periplasmic binding protein-like I"/>
    <property type="match status" value="1"/>
</dbReference>
<dbReference type="PANTHER" id="PTHR38038:SF1">
    <property type="entry name" value="PENICILLIN-BINDING PROTEIN ACTIVATOR LPOA"/>
    <property type="match status" value="1"/>
</dbReference>
<evidence type="ECO:0000256" key="3">
    <source>
        <dbReference type="SAM" id="SignalP"/>
    </source>
</evidence>
<dbReference type="InterPro" id="IPR007443">
    <property type="entry name" value="LpoA"/>
</dbReference>
<keyword evidence="4" id="KW-0449">Lipoprotein</keyword>
<keyword evidence="3" id="KW-0732">Signal</keyword>
<feature type="region of interest" description="Disordered" evidence="2">
    <location>
        <begin position="77"/>
        <end position="125"/>
    </location>
</feature>
<evidence type="ECO:0000256" key="1">
    <source>
        <dbReference type="ARBA" id="ARBA00023136"/>
    </source>
</evidence>
<evidence type="ECO:0000313" key="4">
    <source>
        <dbReference type="EMBL" id="MYN46225.1"/>
    </source>
</evidence>
<protein>
    <submittedName>
        <fullName evidence="4">LppC family lipoprotein</fullName>
    </submittedName>
</protein>
<dbReference type="Proteomes" id="UP000444316">
    <property type="component" value="Unassembled WGS sequence"/>
</dbReference>
<dbReference type="InterPro" id="IPR028082">
    <property type="entry name" value="Peripla_BP_I"/>
</dbReference>
<evidence type="ECO:0000256" key="2">
    <source>
        <dbReference type="SAM" id="MobiDB-lite"/>
    </source>
</evidence>
<sequence length="468" mass="49081">MKRMKWWQFSIVAALLSACSTPFCNAPGGLCAPSQANTSAVPAPVVASPAPAAIPAPPAAAEAEPEAQAAEVFAVQLPPPAPSTGTGTGTNPSYISAPPAGNDAAPRAWADAATSADNSGTSTASTKSGPLLRIALLLPLQTEALAQAAAAVRDGVQAAWDREPDNITLTAIATSDVPQDVLYSYAHAVQQYDVVIGPLSRAAVGTLAESVLVTKPTIALNYPEGHSRASQLPPLMLAMGLSLEDEARQLARRALQDGVKASASIVSTTTAWQRRVASAFADQWQDDGKVANIEELGTPEGELGETEILQWYARLRTERPGLLFSAMGAEQTRHVLAVLADADAAQADPVLPRLRLYGTSALNNGTALPALNGLRLLDLPWSLQPDHAAVMSYPHPASAIGPDLERLYALGIDAYRVARAIGRQPDGVIRLDGVTGQLRVDFGHGPARFERHEAAAEFRNGQPQVLIP</sequence>
<dbReference type="PROSITE" id="PS51257">
    <property type="entry name" value="PROKAR_LIPOPROTEIN"/>
    <property type="match status" value="1"/>
</dbReference>
<accession>A0A845I328</accession>